<reference evidence="2" key="1">
    <citation type="journal article" date="2015" name="Nat. Genet.">
        <title>The genome and transcriptome of the zoonotic hookworm Ancylostoma ceylanicum identify infection-specific gene families.</title>
        <authorList>
            <person name="Schwarz E.M."/>
            <person name="Hu Y."/>
            <person name="Antoshechkin I."/>
            <person name="Miller M.M."/>
            <person name="Sternberg P.W."/>
            <person name="Aroian R.V."/>
        </authorList>
    </citation>
    <scope>NUCLEOTIDE SEQUENCE</scope>
    <source>
        <strain evidence="2">HY135</strain>
    </source>
</reference>
<evidence type="ECO:0000313" key="1">
    <source>
        <dbReference type="EMBL" id="EYC05797.1"/>
    </source>
</evidence>
<keyword evidence="2" id="KW-1185">Reference proteome</keyword>
<comment type="caution">
    <text evidence="1">The sequence shown here is derived from an EMBL/GenBank/DDBJ whole genome shotgun (WGS) entry which is preliminary data.</text>
</comment>
<dbReference type="EMBL" id="JARK01001416">
    <property type="protein sequence ID" value="EYC05797.1"/>
    <property type="molecule type" value="Genomic_DNA"/>
</dbReference>
<sequence length="84" mass="9609">MLMRNRINKKPIYFVLVEKKFFIHRGRNLSFGCQFRNVLQNEQRLSNDASGTPAHPVSSVQKAALLVTVPLLQLNVLNINIHNP</sequence>
<evidence type="ECO:0000313" key="2">
    <source>
        <dbReference type="Proteomes" id="UP000024635"/>
    </source>
</evidence>
<name>A0A016TT21_9BILA</name>
<gene>
    <name evidence="1" type="primary">Acey_s0080.g1362</name>
    <name evidence="1" type="ORF">Y032_0080g1362</name>
</gene>
<dbReference type="AlphaFoldDB" id="A0A016TT21"/>
<accession>A0A016TT21</accession>
<proteinExistence type="predicted"/>
<dbReference type="Proteomes" id="UP000024635">
    <property type="component" value="Unassembled WGS sequence"/>
</dbReference>
<protein>
    <submittedName>
        <fullName evidence="1">Uncharacterized protein</fullName>
    </submittedName>
</protein>
<organism evidence="1 2">
    <name type="scientific">Ancylostoma ceylanicum</name>
    <dbReference type="NCBI Taxonomy" id="53326"/>
    <lineage>
        <taxon>Eukaryota</taxon>
        <taxon>Metazoa</taxon>
        <taxon>Ecdysozoa</taxon>
        <taxon>Nematoda</taxon>
        <taxon>Chromadorea</taxon>
        <taxon>Rhabditida</taxon>
        <taxon>Rhabditina</taxon>
        <taxon>Rhabditomorpha</taxon>
        <taxon>Strongyloidea</taxon>
        <taxon>Ancylostomatidae</taxon>
        <taxon>Ancylostomatinae</taxon>
        <taxon>Ancylostoma</taxon>
    </lineage>
</organism>